<dbReference type="InterPro" id="IPR018866">
    <property type="entry name" value="Znf-4CXXC_R1"/>
</dbReference>
<feature type="compositionally biased region" description="Basic residues" evidence="6">
    <location>
        <begin position="851"/>
        <end position="863"/>
    </location>
</feature>
<dbReference type="OrthoDB" id="2758530at2759"/>
<evidence type="ECO:0000313" key="8">
    <source>
        <dbReference type="EMBL" id="EMD41288.1"/>
    </source>
</evidence>
<feature type="region of interest" description="Disordered" evidence="6">
    <location>
        <begin position="565"/>
        <end position="610"/>
    </location>
</feature>
<evidence type="ECO:0000256" key="3">
    <source>
        <dbReference type="ARBA" id="ARBA00023015"/>
    </source>
</evidence>
<feature type="compositionally biased region" description="Low complexity" evidence="6">
    <location>
        <begin position="17"/>
        <end position="30"/>
    </location>
</feature>
<feature type="compositionally biased region" description="Basic and acidic residues" evidence="6">
    <location>
        <begin position="824"/>
        <end position="834"/>
    </location>
</feature>
<evidence type="ECO:0000256" key="1">
    <source>
        <dbReference type="ARBA" id="ARBA00004123"/>
    </source>
</evidence>
<evidence type="ECO:0000256" key="2">
    <source>
        <dbReference type="ARBA" id="ARBA00022723"/>
    </source>
</evidence>
<protein>
    <recommendedName>
        <fullName evidence="7">Zinc-finger domain-containing protein</fullName>
    </recommendedName>
</protein>
<feature type="compositionally biased region" description="Basic and acidic residues" evidence="6">
    <location>
        <begin position="206"/>
        <end position="220"/>
    </location>
</feature>
<feature type="compositionally biased region" description="Basic and acidic residues" evidence="6">
    <location>
        <begin position="463"/>
        <end position="472"/>
    </location>
</feature>
<evidence type="ECO:0000313" key="9">
    <source>
        <dbReference type="Proteomes" id="UP000016930"/>
    </source>
</evidence>
<feature type="region of interest" description="Disordered" evidence="6">
    <location>
        <begin position="1"/>
        <end position="105"/>
    </location>
</feature>
<keyword evidence="2" id="KW-0479">Metal-binding</keyword>
<gene>
    <name evidence="8" type="ORF">CERSUDRAFT_101801</name>
</gene>
<dbReference type="AlphaFoldDB" id="M2QW03"/>
<feature type="compositionally biased region" description="Acidic residues" evidence="6">
    <location>
        <begin position="565"/>
        <end position="575"/>
    </location>
</feature>
<evidence type="ECO:0000259" key="7">
    <source>
        <dbReference type="Pfam" id="PF10497"/>
    </source>
</evidence>
<feature type="region of interest" description="Disordered" evidence="6">
    <location>
        <begin position="1113"/>
        <end position="1157"/>
    </location>
</feature>
<feature type="region of interest" description="Disordered" evidence="6">
    <location>
        <begin position="659"/>
        <end position="693"/>
    </location>
</feature>
<dbReference type="GO" id="GO:0006357">
    <property type="term" value="P:regulation of transcription by RNA polymerase II"/>
    <property type="evidence" value="ECO:0007669"/>
    <property type="project" value="TreeGrafter"/>
</dbReference>
<evidence type="ECO:0000256" key="4">
    <source>
        <dbReference type="ARBA" id="ARBA00023163"/>
    </source>
</evidence>
<feature type="compositionally biased region" description="Basic and acidic residues" evidence="6">
    <location>
        <begin position="669"/>
        <end position="683"/>
    </location>
</feature>
<name>M2QW03_CERS8</name>
<keyword evidence="3" id="KW-0805">Transcription regulation</keyword>
<dbReference type="GO" id="GO:0032454">
    <property type="term" value="F:histone H3K9 demethylase activity"/>
    <property type="evidence" value="ECO:0007669"/>
    <property type="project" value="InterPro"/>
</dbReference>
<comment type="subcellular location">
    <subcellularLocation>
        <location evidence="1">Nucleus</location>
    </subcellularLocation>
</comment>
<reference evidence="8 9" key="1">
    <citation type="journal article" date="2012" name="Proc. Natl. Acad. Sci. U.S.A.">
        <title>Comparative genomics of Ceriporiopsis subvermispora and Phanerochaete chrysosporium provide insight into selective ligninolysis.</title>
        <authorList>
            <person name="Fernandez-Fueyo E."/>
            <person name="Ruiz-Duenas F.J."/>
            <person name="Ferreira P."/>
            <person name="Floudas D."/>
            <person name="Hibbett D.S."/>
            <person name="Canessa P."/>
            <person name="Larrondo L.F."/>
            <person name="James T.Y."/>
            <person name="Seelenfreund D."/>
            <person name="Lobos S."/>
            <person name="Polanco R."/>
            <person name="Tello M."/>
            <person name="Honda Y."/>
            <person name="Watanabe T."/>
            <person name="Watanabe T."/>
            <person name="Ryu J.S."/>
            <person name="Kubicek C.P."/>
            <person name="Schmoll M."/>
            <person name="Gaskell J."/>
            <person name="Hammel K.E."/>
            <person name="St John F.J."/>
            <person name="Vanden Wymelenberg A."/>
            <person name="Sabat G."/>
            <person name="Splinter BonDurant S."/>
            <person name="Syed K."/>
            <person name="Yadav J.S."/>
            <person name="Doddapaneni H."/>
            <person name="Subramanian V."/>
            <person name="Lavin J.L."/>
            <person name="Oguiza J.A."/>
            <person name="Perez G."/>
            <person name="Pisabarro A.G."/>
            <person name="Ramirez L."/>
            <person name="Santoyo F."/>
            <person name="Master E."/>
            <person name="Coutinho P.M."/>
            <person name="Henrissat B."/>
            <person name="Lombard V."/>
            <person name="Magnuson J.K."/>
            <person name="Kuees U."/>
            <person name="Hori C."/>
            <person name="Igarashi K."/>
            <person name="Samejima M."/>
            <person name="Held B.W."/>
            <person name="Barry K.W."/>
            <person name="LaButti K.M."/>
            <person name="Lapidus A."/>
            <person name="Lindquist E.A."/>
            <person name="Lucas S.M."/>
            <person name="Riley R."/>
            <person name="Salamov A.A."/>
            <person name="Hoffmeister D."/>
            <person name="Schwenk D."/>
            <person name="Hadar Y."/>
            <person name="Yarden O."/>
            <person name="de Vries R.P."/>
            <person name="Wiebenga A."/>
            <person name="Stenlid J."/>
            <person name="Eastwood D."/>
            <person name="Grigoriev I.V."/>
            <person name="Berka R.M."/>
            <person name="Blanchette R.A."/>
            <person name="Kersten P."/>
            <person name="Martinez A.T."/>
            <person name="Vicuna R."/>
            <person name="Cullen D."/>
        </authorList>
    </citation>
    <scope>NUCLEOTIDE SEQUENCE [LARGE SCALE GENOMIC DNA]</scope>
    <source>
        <strain evidence="8 9">B</strain>
    </source>
</reference>
<dbReference type="HOGENOM" id="CLU_264436_0_0_1"/>
<dbReference type="GO" id="GO:0000118">
    <property type="term" value="C:histone deacetylase complex"/>
    <property type="evidence" value="ECO:0007669"/>
    <property type="project" value="TreeGrafter"/>
</dbReference>
<dbReference type="EMBL" id="KB445791">
    <property type="protein sequence ID" value="EMD41288.1"/>
    <property type="molecule type" value="Genomic_DNA"/>
</dbReference>
<dbReference type="STRING" id="914234.M2QW03"/>
<feature type="domain" description="Zinc-finger" evidence="7">
    <location>
        <begin position="939"/>
        <end position="1013"/>
    </location>
</feature>
<evidence type="ECO:0000256" key="6">
    <source>
        <dbReference type="SAM" id="MobiDB-lite"/>
    </source>
</evidence>
<feature type="region of interest" description="Disordered" evidence="6">
    <location>
        <begin position="729"/>
        <end position="903"/>
    </location>
</feature>
<proteinExistence type="predicted"/>
<dbReference type="PANTHER" id="PTHR12549">
    <property type="entry name" value="JMJC DOMAIN-CONTAINING HISTONE DEMETHYLATION PROTEIN"/>
    <property type="match status" value="1"/>
</dbReference>
<dbReference type="InterPro" id="IPR045109">
    <property type="entry name" value="LSDs-like"/>
</dbReference>
<keyword evidence="5" id="KW-0539">Nucleus</keyword>
<feature type="compositionally biased region" description="Basic residues" evidence="6">
    <location>
        <begin position="443"/>
        <end position="462"/>
    </location>
</feature>
<feature type="region of interest" description="Disordered" evidence="6">
    <location>
        <begin position="1238"/>
        <end position="1265"/>
    </location>
</feature>
<accession>M2QW03</accession>
<evidence type="ECO:0000256" key="5">
    <source>
        <dbReference type="ARBA" id="ARBA00023242"/>
    </source>
</evidence>
<feature type="compositionally biased region" description="Basic and acidic residues" evidence="6">
    <location>
        <begin position="864"/>
        <end position="877"/>
    </location>
</feature>
<feature type="compositionally biased region" description="Low complexity" evidence="6">
    <location>
        <begin position="757"/>
        <end position="768"/>
    </location>
</feature>
<organism evidence="8 9">
    <name type="scientific">Ceriporiopsis subvermispora (strain B)</name>
    <name type="common">White-rot fungus</name>
    <name type="synonym">Gelatoporia subvermispora</name>
    <dbReference type="NCBI Taxonomy" id="914234"/>
    <lineage>
        <taxon>Eukaryota</taxon>
        <taxon>Fungi</taxon>
        <taxon>Dikarya</taxon>
        <taxon>Basidiomycota</taxon>
        <taxon>Agaricomycotina</taxon>
        <taxon>Agaricomycetes</taxon>
        <taxon>Polyporales</taxon>
        <taxon>Gelatoporiaceae</taxon>
        <taxon>Gelatoporia</taxon>
    </lineage>
</organism>
<dbReference type="Pfam" id="PF10497">
    <property type="entry name" value="zf-4CXXC_R1"/>
    <property type="match status" value="1"/>
</dbReference>
<feature type="region of interest" description="Disordered" evidence="6">
    <location>
        <begin position="435"/>
        <end position="472"/>
    </location>
</feature>
<feature type="compositionally biased region" description="Basic residues" evidence="6">
    <location>
        <begin position="878"/>
        <end position="888"/>
    </location>
</feature>
<feature type="region of interest" description="Disordered" evidence="6">
    <location>
        <begin position="127"/>
        <end position="262"/>
    </location>
</feature>
<keyword evidence="4" id="KW-0804">Transcription</keyword>
<feature type="compositionally biased region" description="Pro residues" evidence="6">
    <location>
        <begin position="595"/>
        <end position="605"/>
    </location>
</feature>
<dbReference type="GO" id="GO:0003712">
    <property type="term" value="F:transcription coregulator activity"/>
    <property type="evidence" value="ECO:0007669"/>
    <property type="project" value="TreeGrafter"/>
</dbReference>
<dbReference type="GO" id="GO:0046872">
    <property type="term" value="F:metal ion binding"/>
    <property type="evidence" value="ECO:0007669"/>
    <property type="project" value="UniProtKB-KW"/>
</dbReference>
<dbReference type="GO" id="GO:0031490">
    <property type="term" value="F:chromatin DNA binding"/>
    <property type="evidence" value="ECO:0007669"/>
    <property type="project" value="TreeGrafter"/>
</dbReference>
<dbReference type="GO" id="GO:0000785">
    <property type="term" value="C:chromatin"/>
    <property type="evidence" value="ECO:0007669"/>
    <property type="project" value="TreeGrafter"/>
</dbReference>
<dbReference type="Proteomes" id="UP000016930">
    <property type="component" value="Unassembled WGS sequence"/>
</dbReference>
<keyword evidence="9" id="KW-1185">Reference proteome</keyword>
<feature type="compositionally biased region" description="Low complexity" evidence="6">
    <location>
        <begin position="1250"/>
        <end position="1265"/>
    </location>
</feature>
<sequence>MASYSSELANWDGGLKSAQQQPSSSFSSPSTYQAATKPPRAMPAPSPSSRRSTKANDPGPSSKAPQGLVKMTREPLFIPDDSDISLESSDEQHSQYDYFESRPPSSVADVEAQLRLSVDGVTGGARAFRNERNLPPVMDDSPLFTPPHARSAGLYDNVRLHSPSSPTILQAPYGSSEDHAAAQPPLSSEARVSLSGESAVNRGRTSTRERKSRRVVDDSPHLGPSLGNSSRLFENARLHPPPSPSLRHAPFRSSGMIGSSREPKIVRETLPIAEYLPRFSLPRASPVGSLDTLHMHAIPSPKLKPTLFESSAAQPRATTPARSDDTSARGRTFTTLYQITCSPLSECPSTTAPTSPMQKRALRNEVLYVDVPPFPAGLSRKDYLPASEILPEIQSGAQRKGFLRQRAVTRHDFSAFFDHDYDDMPWISPVTALSPSLSPGLSRKSKKRKLSDHPKSHPKKKQKFDLPSKPGRDAVIDTLSMPYEFDVDETVSPPLPPLSVLRAYLRHIPKDIEQSRSYYAYAPSRHRLRTFPSEVPEVHTQPANDKPRRPSDGFEVERYDIDDLTNADADGETDPDALPPTPGITPDSLEISASPPAPSRSPSPPHDLGAFRTAHSTHLQVQPEYEYAQRGYSPGAEPSFLAHSYAQQQEDRHMAAWPPFGPDPGPFFHDPDREPEGCLRYPDDELMPQWPYDGPVETEAAKAMPLETGIAPGEEEFDVHITDEAALPELPFGDGTIDPSLLGGPELEPSIQLDVNSSGSVRSTSPSSLQDVHLQDAMNNQHAPLNAPHVRSLAGPSRRQEQTLLEPDTSQPGLPGCPLDPEDDLHTHSHRESTDADDSDYAPGDGGMGKGKGKAKANARAKAKRPEYSEHLILSEKRARRPSARMRRATFEPHSSEVSDETYEDEHFDYDAIAGSSARKRAAKVKKKSQRVQELPYDMTFCHQCRRTTAHDKMRCTEIREDGSGCGMRFCVMCIIKRYPDIKFESYPRQFTCPRCRNTCNCTACCRKRGEQYVSSSRARVQLPDYLLSASTTTVTSISTPAPPSKSYTPSASLRAQSPVNTLSVDWTAGVSWGTIYSPSCAQAIGTGVVGTARTIVVHNAGAVLPKLHRARVHAAASVPPPPPPPPPRRKRQYVGEPQPSWGIAPRPRTPSPVRGGRAYIGKREALYGGYMPVDLLFTDSGSGSDLDDTLDSDAIAAAHRLDSDGIDPERIDPFSPSKKLNLTFAIAEALHAAQEAERERALQFTDTQEPLAGAEALGAPALGP</sequence>
<dbReference type="PANTHER" id="PTHR12549:SF38">
    <property type="entry name" value="JMJC DOMAIN-CONTAINING HISTONE DEMETHYLASE 2, ISOFORM A"/>
    <property type="match status" value="1"/>
</dbReference>
<feature type="region of interest" description="Disordered" evidence="6">
    <location>
        <begin position="531"/>
        <end position="553"/>
    </location>
</feature>